<proteinExistence type="predicted"/>
<accession>A0A8J4WL87</accession>
<comment type="caution">
    <text evidence="1">The sequence shown here is derived from an EMBL/GenBank/DDBJ whole genome shotgun (WGS) entry which is preliminary data.</text>
</comment>
<dbReference type="Proteomes" id="UP000748531">
    <property type="component" value="Unassembled WGS sequence"/>
</dbReference>
<protein>
    <submittedName>
        <fullName evidence="1">Uncharacterized protein</fullName>
    </submittedName>
</protein>
<reference evidence="1" key="1">
    <citation type="submission" date="2019-05" db="EMBL/GenBank/DDBJ databases">
        <title>Annotation for the trematode Paragonimus heterotremus.</title>
        <authorList>
            <person name="Choi Y.-J."/>
        </authorList>
    </citation>
    <scope>NUCLEOTIDE SEQUENCE</scope>
    <source>
        <strain evidence="1">LC</strain>
    </source>
</reference>
<dbReference type="EMBL" id="LUCH01000060">
    <property type="protein sequence ID" value="KAF5406236.1"/>
    <property type="molecule type" value="Genomic_DNA"/>
</dbReference>
<name>A0A8J4WL87_9TREM</name>
<organism evidence="1 2">
    <name type="scientific">Paragonimus heterotremus</name>
    <dbReference type="NCBI Taxonomy" id="100268"/>
    <lineage>
        <taxon>Eukaryota</taxon>
        <taxon>Metazoa</taxon>
        <taxon>Spiralia</taxon>
        <taxon>Lophotrochozoa</taxon>
        <taxon>Platyhelminthes</taxon>
        <taxon>Trematoda</taxon>
        <taxon>Digenea</taxon>
        <taxon>Plagiorchiida</taxon>
        <taxon>Troglotremata</taxon>
        <taxon>Troglotrematidae</taxon>
        <taxon>Paragonimus</taxon>
    </lineage>
</organism>
<dbReference type="OrthoDB" id="8964543at2759"/>
<sequence>MKDDGIFVPLAVTAFLCLRQLSKQLCSGLHLIILWQKHYPDVEEGAALGSGHTIKQLVQLLAIASAQLQMMRNDAGPLVFPGYIAGSLHNLRRQVLQRGSQIDWNTSTDSFSLVASAQETARTAHRELQTITGRLGFRSDVSFTNFASVVHFEVDKEGEKT</sequence>
<dbReference type="AlphaFoldDB" id="A0A8J4WL87"/>
<keyword evidence="2" id="KW-1185">Reference proteome</keyword>
<evidence type="ECO:0000313" key="2">
    <source>
        <dbReference type="Proteomes" id="UP000748531"/>
    </source>
</evidence>
<evidence type="ECO:0000313" key="1">
    <source>
        <dbReference type="EMBL" id="KAF5406236.1"/>
    </source>
</evidence>
<gene>
    <name evidence="1" type="ORF">PHET_00258</name>
</gene>